<dbReference type="SUPFAM" id="SSF55874">
    <property type="entry name" value="ATPase domain of HSP90 chaperone/DNA topoisomerase II/histidine kinase"/>
    <property type="match status" value="1"/>
</dbReference>
<dbReference type="EMBL" id="VOSB01000002">
    <property type="protein sequence ID" value="TXE20049.1"/>
    <property type="molecule type" value="Genomic_DNA"/>
</dbReference>
<dbReference type="STRING" id="1123037.GCA_000425305_00446"/>
<dbReference type="Proteomes" id="UP000321938">
    <property type="component" value="Unassembled WGS sequence"/>
</dbReference>
<dbReference type="InterPro" id="IPR037401">
    <property type="entry name" value="SnoaL-like"/>
</dbReference>
<evidence type="ECO:0000256" key="1">
    <source>
        <dbReference type="ARBA" id="ARBA00000085"/>
    </source>
</evidence>
<comment type="caution">
    <text evidence="6">The sequence shown here is derived from an EMBL/GenBank/DDBJ whole genome shotgun (WGS) entry which is preliminary data.</text>
</comment>
<reference evidence="6 7" key="1">
    <citation type="submission" date="2019-08" db="EMBL/GenBank/DDBJ databases">
        <title>Genome of Psychroserpens burtonensis ACAM 167.</title>
        <authorList>
            <person name="Bowman J.P."/>
        </authorList>
    </citation>
    <scope>NUCLEOTIDE SEQUENCE [LARGE SCALE GENOMIC DNA]</scope>
    <source>
        <strain evidence="6 7">ACAM 167</strain>
    </source>
</reference>
<accession>A0A5C7BE62</accession>
<dbReference type="InterPro" id="IPR005467">
    <property type="entry name" value="His_kinase_dom"/>
</dbReference>
<dbReference type="Gene3D" id="3.10.450.50">
    <property type="match status" value="1"/>
</dbReference>
<dbReference type="InterPro" id="IPR004358">
    <property type="entry name" value="Sig_transdc_His_kin-like_C"/>
</dbReference>
<dbReference type="CDD" id="cd00082">
    <property type="entry name" value="HisKA"/>
    <property type="match status" value="1"/>
</dbReference>
<evidence type="ECO:0000259" key="5">
    <source>
        <dbReference type="PROSITE" id="PS50109"/>
    </source>
</evidence>
<keyword evidence="7" id="KW-1185">Reference proteome</keyword>
<dbReference type="InterPro" id="IPR036890">
    <property type="entry name" value="HATPase_C_sf"/>
</dbReference>
<evidence type="ECO:0000256" key="3">
    <source>
        <dbReference type="ARBA" id="ARBA00022553"/>
    </source>
</evidence>
<dbReference type="PROSITE" id="PS50109">
    <property type="entry name" value="HIS_KIN"/>
    <property type="match status" value="1"/>
</dbReference>
<evidence type="ECO:0000256" key="4">
    <source>
        <dbReference type="SAM" id="Coils"/>
    </source>
</evidence>
<dbReference type="EC" id="2.7.13.3" evidence="2"/>
<name>A0A5C7BE62_9FLAO</name>
<gene>
    <name evidence="6" type="ORF">ES692_01970</name>
</gene>
<dbReference type="SUPFAM" id="SSF47384">
    <property type="entry name" value="Homodimeric domain of signal transducing histidine kinase"/>
    <property type="match status" value="1"/>
</dbReference>
<dbReference type="InterPro" id="IPR036097">
    <property type="entry name" value="HisK_dim/P_sf"/>
</dbReference>
<feature type="domain" description="Histidine kinase" evidence="5">
    <location>
        <begin position="1343"/>
        <end position="1592"/>
    </location>
</feature>
<feature type="coiled-coil region" evidence="4">
    <location>
        <begin position="1290"/>
        <end position="1334"/>
    </location>
</feature>
<dbReference type="SMART" id="SM00387">
    <property type="entry name" value="HATPase_c"/>
    <property type="match status" value="1"/>
</dbReference>
<dbReference type="Pfam" id="PF02518">
    <property type="entry name" value="HATPase_c"/>
    <property type="match status" value="1"/>
</dbReference>
<dbReference type="GO" id="GO:0000155">
    <property type="term" value="F:phosphorelay sensor kinase activity"/>
    <property type="evidence" value="ECO:0007669"/>
    <property type="project" value="InterPro"/>
</dbReference>
<dbReference type="Gene3D" id="1.10.287.130">
    <property type="match status" value="1"/>
</dbReference>
<dbReference type="InterPro" id="IPR003594">
    <property type="entry name" value="HATPase_dom"/>
</dbReference>
<dbReference type="RefSeq" id="WP_084142356.1">
    <property type="nucleotide sequence ID" value="NZ_VOSB01000002.1"/>
</dbReference>
<dbReference type="PANTHER" id="PTHR43065:SF42">
    <property type="entry name" value="TWO-COMPONENT SENSOR PPRA"/>
    <property type="match status" value="1"/>
</dbReference>
<dbReference type="PANTHER" id="PTHR43065">
    <property type="entry name" value="SENSOR HISTIDINE KINASE"/>
    <property type="match status" value="1"/>
</dbReference>
<dbReference type="PRINTS" id="PR00344">
    <property type="entry name" value="BCTRLSENSOR"/>
</dbReference>
<organism evidence="6 7">
    <name type="scientific">Psychroserpens burtonensis</name>
    <dbReference type="NCBI Taxonomy" id="49278"/>
    <lineage>
        <taxon>Bacteria</taxon>
        <taxon>Pseudomonadati</taxon>
        <taxon>Bacteroidota</taxon>
        <taxon>Flavobacteriia</taxon>
        <taxon>Flavobacteriales</taxon>
        <taxon>Flavobacteriaceae</taxon>
        <taxon>Psychroserpens</taxon>
    </lineage>
</organism>
<comment type="catalytic activity">
    <reaction evidence="1">
        <text>ATP + protein L-histidine = ADP + protein N-phospho-L-histidine.</text>
        <dbReference type="EC" id="2.7.13.3"/>
    </reaction>
</comment>
<dbReference type="InterPro" id="IPR032710">
    <property type="entry name" value="NTF2-like_dom_sf"/>
</dbReference>
<dbReference type="Gene3D" id="3.30.565.10">
    <property type="entry name" value="Histidine kinase-like ATPase, C-terminal domain"/>
    <property type="match status" value="1"/>
</dbReference>
<protein>
    <recommendedName>
        <fullName evidence="2">histidine kinase</fullName>
        <ecNumber evidence="2">2.7.13.3</ecNumber>
    </recommendedName>
</protein>
<dbReference type="SMART" id="SM00388">
    <property type="entry name" value="HisKA"/>
    <property type="match status" value="1"/>
</dbReference>
<evidence type="ECO:0000313" key="7">
    <source>
        <dbReference type="Proteomes" id="UP000321938"/>
    </source>
</evidence>
<dbReference type="SUPFAM" id="SSF54427">
    <property type="entry name" value="NTF2-like"/>
    <property type="match status" value="1"/>
</dbReference>
<dbReference type="OrthoDB" id="1931120at2"/>
<keyword evidence="4" id="KW-0175">Coiled coil</keyword>
<sequence>MQLTTILKKEILNNYDTWLDSYLNGDVTTYDSYFDDAYHFIGSTNNEEFLNRKDTTKFFKATAEQFSGKTDLRNETTTLELFGELVFITHVFDAWFLNGNDWTYYARFRFSSVLKKKKDGWKFIYQHFSIADSKTDEGETIGFDKVNLENQELREAIKRRTFELEKKNRELEVEGALERIRAQAVAMQKSSDLLDIVVTMRNEFIKLGHEAHYFWHMMWLPETYEKAMTSGDGSKIGFVMELPRHLHGDIPQLAKWEKSKTPTVVHAMTTKKAIDYVNKMVALGDFQNIDPQAPTEDDIKHIGGLTFIMARTSHGEIGYSLPGVVKNPPKEDLELLERFADAFDLAHRRFLDLQKAEKQAREVEIELALEKVRSRTMGMQRSEELKEVILEVNKKLQDLGISMVQRATAIFTFEDGNKDYKQWVASPEYNSIISFLTPYIDHPIQNDIWNARQNGIEFYAKNYSAEEKNSLFNYLFNLPALKDMPEEEKIRALQFKYYDISIAFKKNAAILVVSHSGVPLSEAENTIVKRLAKVFEQTYTRFLDLQKAEKQARESEIELALERVRARTMAMQHSDELQEASFLLDQQVRSLGIKTWGCAFNIYGDKESTEWFGNEAGVLPTYTVPRAGIFKEYYQKGQKGQSLIIKEFSGKACVDHYEYMSSLPVIGDVLKNLKKTNKGYPTYQLDHVVYFKYGYLLFITQEHVPKAHDIFKRFAKVFEQTYTRFLDLQKAEAQARESEIELALERVRASTMAMQHSDELSDAATDVFKQIQLLGIHSWSIGFNIFSNNHKTITQWVSSGDGRPIRPFETPATEDVFSQFTDAAKRGDSVYVVESGGEELAATYKYISSLPGVDELMQELKETGIELPTFQVFNLAFFKQGYLMFITDEQVPQAQSIFKRFAKVFEQTYTRFLDLQKAEAQAREAQIEAALEKVRSRSMAMRTSEELLDVITVVSEQLQHLEFKFIHVSFANNDLGLDYKFWTASKGRPKPMRFNVPYLNLTVFNNLRNAQEKSLPFCTDILSKKEHNQWHKHLLKHAESNVFSKKDNEFIMSRGMARSIAINPNILLILANFASIPYSQEENKIIERFGQVFDQAYTRFLDLEKAEAQAREAQIEMALEKVRSRTMAMQHSDELHQAAKVLFSEIQALGIPSWSCGYNLLSDDNTTAQSWMSTMGNMQEVFTLEFKKESSFKEMYAFFESDDSFLVQELGDKTLESHYAYMRTIPSLGPAFEEIKRTGIPLPRYQINHLCKFNKGYLLFITYEKIPEAYDVFKRFTTVFEQTYTRFNDLKLAEANTEKAKHDLLKLQAAKKSAEDALSELQTTQNQLIQSEKMASLGELTAGIAHEIQNPLNFVNNFSEVSKELLDEMLEEIENGDMEEVKAIMTDVIQNLEKINHHGKRADGIVKGMLQHSRTSSAEKELSDINTLADEYLRLAYHGLRAKDKSFNANLETDYDENIGLINIIPQDLGRVILNLITNAFYAVNEKKMATGKDLSNFENLKSLVNYEPTVWVFTKQLKDNVIISVRDNGNGIPKPILEKIFQPFFTTKPTGQGTGLGLSMSYDIITKGHGGELKVETKEGEGTTFIICIPI</sequence>
<dbReference type="Pfam" id="PF13474">
    <property type="entry name" value="SnoaL_3"/>
    <property type="match status" value="1"/>
</dbReference>
<dbReference type="InterPro" id="IPR003661">
    <property type="entry name" value="HisK_dim/P_dom"/>
</dbReference>
<evidence type="ECO:0000256" key="2">
    <source>
        <dbReference type="ARBA" id="ARBA00012438"/>
    </source>
</evidence>
<keyword evidence="3" id="KW-0597">Phosphoprotein</keyword>
<proteinExistence type="predicted"/>
<evidence type="ECO:0000313" key="6">
    <source>
        <dbReference type="EMBL" id="TXE20049.1"/>
    </source>
</evidence>